<dbReference type="EMBL" id="FAXN01000075">
    <property type="protein sequence ID" value="CUV66281.1"/>
    <property type="molecule type" value="Genomic_DNA"/>
</dbReference>
<gene>
    <name evidence="1" type="ORF">BN3087_710011</name>
</gene>
<reference evidence="1" key="1">
    <citation type="submission" date="2015-11" db="EMBL/GenBank/DDBJ databases">
        <authorList>
            <person name="Zhang Y."/>
            <person name="Guo Z."/>
        </authorList>
    </citation>
    <scope>NUCLEOTIDE SEQUENCE</scope>
    <source>
        <strain evidence="1">BN30871</strain>
    </source>
</reference>
<name>A0A0S4XQB4_9BACT</name>
<sequence length="78" mass="9011">MKTVTMRVDDTIYQMIKLAADGQRRNISNFIEFATMQYLTSSQYVNDSEMNEILNDKELVKNLKLGLKEAKSGEYNIV</sequence>
<accession>A0A0S4XQB4</accession>
<proteinExistence type="predicted"/>
<evidence type="ECO:0008006" key="2">
    <source>
        <dbReference type="Google" id="ProtNLM"/>
    </source>
</evidence>
<protein>
    <recommendedName>
        <fullName evidence="2">CopG family transcriptional regulator</fullName>
    </recommendedName>
</protein>
<organism evidence="1">
    <name type="scientific">Sulfurovum sp. enrichment culture clone C5</name>
    <dbReference type="NCBI Taxonomy" id="497650"/>
    <lineage>
        <taxon>Bacteria</taxon>
        <taxon>Pseudomonadati</taxon>
        <taxon>Campylobacterota</taxon>
        <taxon>Epsilonproteobacteria</taxon>
        <taxon>Campylobacterales</taxon>
        <taxon>Sulfurovaceae</taxon>
        <taxon>Sulfurovum</taxon>
        <taxon>environmental samples</taxon>
    </lineage>
</organism>
<evidence type="ECO:0000313" key="1">
    <source>
        <dbReference type="EMBL" id="CUV66281.1"/>
    </source>
</evidence>
<dbReference type="AlphaFoldDB" id="A0A0S4XQB4"/>